<evidence type="ECO:0000313" key="2">
    <source>
        <dbReference type="Proteomes" id="UP001597216"/>
    </source>
</evidence>
<name>A0ABW3SXN7_9CAUL</name>
<keyword evidence="2" id="KW-1185">Reference proteome</keyword>
<evidence type="ECO:0000313" key="1">
    <source>
        <dbReference type="EMBL" id="MFD1189694.1"/>
    </source>
</evidence>
<dbReference type="RefSeq" id="WP_377352599.1">
    <property type="nucleotide sequence ID" value="NZ_JBHTLQ010000006.1"/>
</dbReference>
<dbReference type="EMBL" id="JBHTLQ010000006">
    <property type="protein sequence ID" value="MFD1189694.1"/>
    <property type="molecule type" value="Genomic_DNA"/>
</dbReference>
<sequence>MSYPRSLDPDLPPEVETLLHDKCDLCDDGDRSFEVMLDAEGNEIDPLRYGAQDDDEEDLAALSTTLQQEGSEGG</sequence>
<proteinExistence type="predicted"/>
<organism evidence="1 2">
    <name type="scientific">Phenylobacterium conjunctum</name>
    <dbReference type="NCBI Taxonomy" id="1298959"/>
    <lineage>
        <taxon>Bacteria</taxon>
        <taxon>Pseudomonadati</taxon>
        <taxon>Pseudomonadota</taxon>
        <taxon>Alphaproteobacteria</taxon>
        <taxon>Caulobacterales</taxon>
        <taxon>Caulobacteraceae</taxon>
        <taxon>Phenylobacterium</taxon>
    </lineage>
</organism>
<protein>
    <submittedName>
        <fullName evidence="1">Uncharacterized protein</fullName>
    </submittedName>
</protein>
<accession>A0ABW3SXN7</accession>
<comment type="caution">
    <text evidence="1">The sequence shown here is derived from an EMBL/GenBank/DDBJ whole genome shotgun (WGS) entry which is preliminary data.</text>
</comment>
<gene>
    <name evidence="1" type="ORF">ACFQ27_03810</name>
</gene>
<reference evidence="2" key="1">
    <citation type="journal article" date="2019" name="Int. J. Syst. Evol. Microbiol.">
        <title>The Global Catalogue of Microorganisms (GCM) 10K type strain sequencing project: providing services to taxonomists for standard genome sequencing and annotation.</title>
        <authorList>
            <consortium name="The Broad Institute Genomics Platform"/>
            <consortium name="The Broad Institute Genome Sequencing Center for Infectious Disease"/>
            <person name="Wu L."/>
            <person name="Ma J."/>
        </authorList>
    </citation>
    <scope>NUCLEOTIDE SEQUENCE [LARGE SCALE GENOMIC DNA]</scope>
    <source>
        <strain evidence="2">CCUG 55074</strain>
    </source>
</reference>
<dbReference type="Proteomes" id="UP001597216">
    <property type="component" value="Unassembled WGS sequence"/>
</dbReference>